<evidence type="ECO:0000313" key="2">
    <source>
        <dbReference type="EMBL" id="KGM05759.1"/>
    </source>
</evidence>
<keyword evidence="1" id="KW-1133">Transmembrane helix</keyword>
<gene>
    <name evidence="2" type="primary">btuM</name>
    <name evidence="2" type="ORF">LP43_2508</name>
</gene>
<feature type="transmembrane region" description="Helical" evidence="1">
    <location>
        <begin position="33"/>
        <end position="50"/>
    </location>
</feature>
<protein>
    <submittedName>
        <fullName evidence="2">B12 transporter BtuM component</fullName>
    </submittedName>
</protein>
<feature type="transmembrane region" description="Helical" evidence="1">
    <location>
        <begin position="81"/>
        <end position="101"/>
    </location>
</feature>
<keyword evidence="1" id="KW-0472">Membrane</keyword>
<reference evidence="2 3" key="1">
    <citation type="submission" date="2014-09" db="EMBL/GenBank/DDBJ databases">
        <authorList>
            <person name="Grob C."/>
            <person name="Taubert M."/>
            <person name="Howat A.M."/>
            <person name="Burns O.J."/>
            <person name="Dixon J.L."/>
            <person name="Chen Y."/>
            <person name="Murrell J.C."/>
        </authorList>
    </citation>
    <scope>NUCLEOTIDE SEQUENCE [LARGE SCALE GENOMIC DNA]</scope>
    <source>
        <strain evidence="2">L4</strain>
    </source>
</reference>
<dbReference type="STRING" id="392484.LP43_2508"/>
<proteinExistence type="predicted"/>
<organism evidence="2 3">
    <name type="scientific">Methylophaga thiooxydans</name>
    <dbReference type="NCBI Taxonomy" id="392484"/>
    <lineage>
        <taxon>Bacteria</taxon>
        <taxon>Pseudomonadati</taxon>
        <taxon>Pseudomonadota</taxon>
        <taxon>Gammaproteobacteria</taxon>
        <taxon>Thiotrichales</taxon>
        <taxon>Piscirickettsiaceae</taxon>
        <taxon>Methylophaga</taxon>
    </lineage>
</organism>
<feature type="transmembrane region" description="Helical" evidence="1">
    <location>
        <begin position="157"/>
        <end position="178"/>
    </location>
</feature>
<dbReference type="RefSeq" id="WP_036315910.1">
    <property type="nucleotide sequence ID" value="NZ_JRQD01000008.1"/>
</dbReference>
<dbReference type="Proteomes" id="UP000029999">
    <property type="component" value="Unassembled WGS sequence"/>
</dbReference>
<evidence type="ECO:0000256" key="1">
    <source>
        <dbReference type="SAM" id="Phobius"/>
    </source>
</evidence>
<evidence type="ECO:0000313" key="3">
    <source>
        <dbReference type="Proteomes" id="UP000029999"/>
    </source>
</evidence>
<keyword evidence="1" id="KW-0812">Transmembrane</keyword>
<feature type="transmembrane region" description="Helical" evidence="1">
    <location>
        <begin position="57"/>
        <end position="75"/>
    </location>
</feature>
<accession>A0A0A0BF97</accession>
<sequence>MLSLSQRQQWLIAVCLLILMLITRGHHFASVSALPSASWAVFFLAGFYLSSRWSFPALLGLAAMLDLSAIFWGGVSSYCVSPAYGFLLPAYGSLWVVGRWYATKHQFSWTTLIPLVGSVITASAMATVFSSGGFYWFSGRYTDPTFIEFGQRFVQYFPKYLSTLSFYVAVAAVVHCAFRFSHPGQQTEQHKQS</sequence>
<feature type="transmembrane region" description="Helical" evidence="1">
    <location>
        <begin position="113"/>
        <end position="137"/>
    </location>
</feature>
<dbReference type="EMBL" id="JRQD01000008">
    <property type="protein sequence ID" value="KGM05759.1"/>
    <property type="molecule type" value="Genomic_DNA"/>
</dbReference>
<dbReference type="AlphaFoldDB" id="A0A0A0BF97"/>
<comment type="caution">
    <text evidence="2">The sequence shown here is derived from an EMBL/GenBank/DDBJ whole genome shotgun (WGS) entry which is preliminary data.</text>
</comment>
<name>A0A0A0BF97_9GAMM</name>